<gene>
    <name evidence="5" type="ORF">COT91_04835</name>
</gene>
<dbReference type="PANTHER" id="PTHR23359">
    <property type="entry name" value="NUCLEOTIDE KINASE"/>
    <property type="match status" value="1"/>
</dbReference>
<dbReference type="EMBL" id="PFAJ01000062">
    <property type="protein sequence ID" value="PIR96797.1"/>
    <property type="molecule type" value="Genomic_DNA"/>
</dbReference>
<dbReference type="SUPFAM" id="SSF52540">
    <property type="entry name" value="P-loop containing nucleoside triphosphate hydrolases"/>
    <property type="match status" value="1"/>
</dbReference>
<keyword evidence="1" id="KW-0808">Transferase</keyword>
<keyword evidence="2" id="KW-0545">Nucleotide biosynthesis</keyword>
<evidence type="ECO:0000256" key="2">
    <source>
        <dbReference type="ARBA" id="ARBA00022727"/>
    </source>
</evidence>
<protein>
    <recommendedName>
        <fullName evidence="7">Adenylate kinase</fullName>
    </recommendedName>
</protein>
<sequence>MKNLNFPVHQTRVDTIKESFNLTDAESRQKYFQAKAGPEIEKLKKFLEKNTFVAYLIGKKNSGKGTYTRLFMEAVGDDHVGHVSIGDIVRDIHKGLSDPAKKTELVKFLEKNYRGFHTVAETIDIIEGRSQESLISSDLILALVKYEISKRPKKAIFIDGFPRDFDQISHSLYLKELIGYREDPDFLVFIDVPESVIDERIKYRVVCPKCHTPRNLKLLATKEVGYNEQKKEFYLICDDTNCTGDKMVAKEGDKQGIEPIRKRLEVDDQIFAKLLGIKGLPQIKLRNAVPVAKKDLVDDYEITPEFVYTNDADSKKVVTSTKPWVVKDDDGEDTYSLLPAAVAVSLIKQTAKVLGL</sequence>
<evidence type="ECO:0008006" key="7">
    <source>
        <dbReference type="Google" id="ProtNLM"/>
    </source>
</evidence>
<evidence type="ECO:0000256" key="3">
    <source>
        <dbReference type="ARBA" id="ARBA00022741"/>
    </source>
</evidence>
<organism evidence="5 6">
    <name type="scientific">Candidatus Doudnabacteria bacterium CG10_big_fil_rev_8_21_14_0_10_41_10</name>
    <dbReference type="NCBI Taxonomy" id="1974551"/>
    <lineage>
        <taxon>Bacteria</taxon>
        <taxon>Candidatus Doudnaibacteriota</taxon>
    </lineage>
</organism>
<keyword evidence="3" id="KW-0547">Nucleotide-binding</keyword>
<dbReference type="Gene3D" id="3.40.50.300">
    <property type="entry name" value="P-loop containing nucleotide triphosphate hydrolases"/>
    <property type="match status" value="1"/>
</dbReference>
<dbReference type="InterPro" id="IPR000850">
    <property type="entry name" value="Adenylat/UMP-CMP_kin"/>
</dbReference>
<proteinExistence type="predicted"/>
<evidence type="ECO:0000313" key="5">
    <source>
        <dbReference type="EMBL" id="PIR96797.1"/>
    </source>
</evidence>
<dbReference type="GO" id="GO:0019205">
    <property type="term" value="F:nucleobase-containing compound kinase activity"/>
    <property type="evidence" value="ECO:0007669"/>
    <property type="project" value="InterPro"/>
</dbReference>
<comment type="caution">
    <text evidence="5">The sequence shown here is derived from an EMBL/GenBank/DDBJ whole genome shotgun (WGS) entry which is preliminary data.</text>
</comment>
<dbReference type="PROSITE" id="PS00113">
    <property type="entry name" value="ADENYLATE_KINASE"/>
    <property type="match status" value="1"/>
</dbReference>
<dbReference type="GO" id="GO:0009165">
    <property type="term" value="P:nucleotide biosynthetic process"/>
    <property type="evidence" value="ECO:0007669"/>
    <property type="project" value="UniProtKB-KW"/>
</dbReference>
<dbReference type="AlphaFoldDB" id="A0A2H0VCF9"/>
<dbReference type="InterPro" id="IPR027417">
    <property type="entry name" value="P-loop_NTPase"/>
</dbReference>
<dbReference type="InterPro" id="IPR033690">
    <property type="entry name" value="Adenylat_kinase_CS"/>
</dbReference>
<reference evidence="6" key="1">
    <citation type="submission" date="2017-09" db="EMBL/GenBank/DDBJ databases">
        <title>Depth-based differentiation of microbial function through sediment-hosted aquifers and enrichment of novel symbionts in the deep terrestrial subsurface.</title>
        <authorList>
            <person name="Probst A.J."/>
            <person name="Ladd B."/>
            <person name="Jarett J.K."/>
            <person name="Geller-Mcgrath D.E."/>
            <person name="Sieber C.M.K."/>
            <person name="Emerson J.B."/>
            <person name="Anantharaman K."/>
            <person name="Thomas B.C."/>
            <person name="Malmstrom R."/>
            <person name="Stieglmeier M."/>
            <person name="Klingl A."/>
            <person name="Woyke T."/>
            <person name="Ryan C.M."/>
            <person name="Banfield J.F."/>
        </authorList>
    </citation>
    <scope>NUCLEOTIDE SEQUENCE [LARGE SCALE GENOMIC DNA]</scope>
</reference>
<keyword evidence="4" id="KW-0418">Kinase</keyword>
<dbReference type="Proteomes" id="UP000230557">
    <property type="component" value="Unassembled WGS sequence"/>
</dbReference>
<name>A0A2H0VCF9_9BACT</name>
<dbReference type="GO" id="GO:0005524">
    <property type="term" value="F:ATP binding"/>
    <property type="evidence" value="ECO:0007669"/>
    <property type="project" value="InterPro"/>
</dbReference>
<evidence type="ECO:0000256" key="4">
    <source>
        <dbReference type="ARBA" id="ARBA00022777"/>
    </source>
</evidence>
<dbReference type="Pfam" id="PF00406">
    <property type="entry name" value="ADK"/>
    <property type="match status" value="1"/>
</dbReference>
<accession>A0A2H0VCF9</accession>
<evidence type="ECO:0000313" key="6">
    <source>
        <dbReference type="Proteomes" id="UP000230557"/>
    </source>
</evidence>
<evidence type="ECO:0000256" key="1">
    <source>
        <dbReference type="ARBA" id="ARBA00022679"/>
    </source>
</evidence>